<organism evidence="2 3">
    <name type="scientific">Rhizobium etli 8C-3</name>
    <dbReference type="NCBI Taxonomy" id="538025"/>
    <lineage>
        <taxon>Bacteria</taxon>
        <taxon>Pseudomonadati</taxon>
        <taxon>Pseudomonadota</taxon>
        <taxon>Alphaproteobacteria</taxon>
        <taxon>Hyphomicrobiales</taxon>
        <taxon>Rhizobiaceae</taxon>
        <taxon>Rhizobium/Agrobacterium group</taxon>
        <taxon>Rhizobium</taxon>
    </lineage>
</organism>
<dbReference type="RefSeq" id="WP_004668602.1">
    <property type="nucleotide sequence ID" value="NZ_CP017243.1"/>
</dbReference>
<accession>A0A1L5PB34</accession>
<keyword evidence="1" id="KW-0732">Signal</keyword>
<sequence>MRYHRWVLIAIRAAALSMLRIVSPVQANESDMRATTSKPATITISSRAVHSSADTSARVVLTVTGYEPSTSGPVTTVVSLDCGSNVREIGRFGIFPNKAFSVLDGAKPQRFGFPLPDDPSCRQPQTVIIRLEPQTGGGSGASITISDASIE</sequence>
<reference evidence="2 3" key="1">
    <citation type="submission" date="2016-09" db="EMBL/GenBank/DDBJ databases">
        <title>The complete genome sequences of Rhizobium gallicum, symbiovars gallicum and phaseoli, symbionts associated to common bean (Phaseolus vulgaris).</title>
        <authorList>
            <person name="Bustos P."/>
            <person name="Santamaria R.I."/>
            <person name="Perez-Carrascal O.M."/>
            <person name="Juarez S."/>
            <person name="Lozano L."/>
            <person name="Martinez-Flores I."/>
            <person name="Martinez-Romero E."/>
            <person name="Cevallos M."/>
            <person name="Romero D."/>
            <person name="Davila G."/>
            <person name="Gonzalez V."/>
        </authorList>
    </citation>
    <scope>NUCLEOTIDE SEQUENCE [LARGE SCALE GENOMIC DNA]</scope>
    <source>
        <strain evidence="2 3">8C-3</strain>
        <plasmid evidence="3">Plasmid prsp8c3b</plasmid>
    </source>
</reference>
<dbReference type="GeneID" id="45961642"/>
<dbReference type="Proteomes" id="UP000185109">
    <property type="component" value="Plasmid pRsp8C3b"/>
</dbReference>
<feature type="signal peptide" evidence="1">
    <location>
        <begin position="1"/>
        <end position="27"/>
    </location>
</feature>
<keyword evidence="2" id="KW-0614">Plasmid</keyword>
<name>A0A1L5PB34_RHIET</name>
<evidence type="ECO:0000313" key="3">
    <source>
        <dbReference type="Proteomes" id="UP000185109"/>
    </source>
</evidence>
<protein>
    <submittedName>
        <fullName evidence="2">Uncharacterized protein</fullName>
    </submittedName>
</protein>
<evidence type="ECO:0000256" key="1">
    <source>
        <dbReference type="SAM" id="SignalP"/>
    </source>
</evidence>
<geneLocation type="plasmid" evidence="3">
    <name>prsp8c3b</name>
</geneLocation>
<proteinExistence type="predicted"/>
<feature type="chain" id="PRO_5009862667" evidence="1">
    <location>
        <begin position="28"/>
        <end position="151"/>
    </location>
</feature>
<dbReference type="EMBL" id="CP017243">
    <property type="protein sequence ID" value="APO77401.1"/>
    <property type="molecule type" value="Genomic_DNA"/>
</dbReference>
<dbReference type="AlphaFoldDB" id="A0A1L5PB34"/>
<gene>
    <name evidence="2" type="ORF">AM571_PB00108</name>
</gene>
<evidence type="ECO:0000313" key="2">
    <source>
        <dbReference type="EMBL" id="APO77401.1"/>
    </source>
</evidence>